<feature type="domain" description="Alpha-carbonic anhydrase" evidence="6">
    <location>
        <begin position="3"/>
        <end position="239"/>
    </location>
</feature>
<dbReference type="SMART" id="SM01057">
    <property type="entry name" value="Carb_anhydrase"/>
    <property type="match status" value="1"/>
</dbReference>
<dbReference type="STRING" id="8081.ENSPREP00000017592"/>
<keyword evidence="4" id="KW-0456">Lyase</keyword>
<dbReference type="OMA" id="SHWHERF"/>
<dbReference type="InterPro" id="IPR023561">
    <property type="entry name" value="Carbonic_anhydrase_a-class"/>
</dbReference>
<dbReference type="Bgee" id="ENSPREG00000011893">
    <property type="expression patterns" value="Expressed in head and 1 other cell type or tissue"/>
</dbReference>
<reference evidence="7" key="3">
    <citation type="submission" date="2025-09" db="UniProtKB">
        <authorList>
            <consortium name="Ensembl"/>
        </authorList>
    </citation>
    <scope>IDENTIFICATION</scope>
    <source>
        <strain evidence="7">Guanapo</strain>
    </source>
</reference>
<dbReference type="Ensembl" id="ENSPRET00000017779.1">
    <property type="protein sequence ID" value="ENSPREP00000017592.1"/>
    <property type="gene ID" value="ENSPREG00000011893.1"/>
</dbReference>
<name>A0A3P9P700_POERE</name>
<sequence>MSHGWGYGPSDGPDKWAENFPLANGPRQSPINVVTKEAQYDPSLKRLKLQYDPSNARGILNNGHSFQVDFVDDTDSSTLTGGPISGMYRLKQFHFHWGGSDDRGSEHTINGVKFPCEVMNSTVYVFFQIGAANPRLQKVLDALDSIKTKGKQTTFSNFDARTLLPGSLDYWTYDGSLTTPPLLESVTWIVLREPISVSPAQMAKFRSLLFTGEGEAACCMVDNFRPPQLLKGRQVRASFK</sequence>
<comment type="catalytic activity">
    <reaction evidence="5">
        <text>hydrogencarbonate + H(+) = CO2 + H2O</text>
        <dbReference type="Rhea" id="RHEA:10748"/>
        <dbReference type="ChEBI" id="CHEBI:15377"/>
        <dbReference type="ChEBI" id="CHEBI:15378"/>
        <dbReference type="ChEBI" id="CHEBI:16526"/>
        <dbReference type="ChEBI" id="CHEBI:17544"/>
        <dbReference type="EC" id="4.2.1.1"/>
    </reaction>
</comment>
<dbReference type="InterPro" id="IPR001148">
    <property type="entry name" value="CA_dom"/>
</dbReference>
<dbReference type="GO" id="GO:0008270">
    <property type="term" value="F:zinc ion binding"/>
    <property type="evidence" value="ECO:0007669"/>
    <property type="project" value="InterPro"/>
</dbReference>
<dbReference type="GO" id="GO:0005737">
    <property type="term" value="C:cytoplasm"/>
    <property type="evidence" value="ECO:0007669"/>
    <property type="project" value="TreeGrafter"/>
</dbReference>
<dbReference type="PANTHER" id="PTHR18952:SF120">
    <property type="entry name" value="CARBONIC ANHYDRASE 2"/>
    <property type="match status" value="1"/>
</dbReference>
<dbReference type="PANTHER" id="PTHR18952">
    <property type="entry name" value="CARBONIC ANHYDRASE"/>
    <property type="match status" value="1"/>
</dbReference>
<dbReference type="EC" id="4.2.1.1" evidence="3"/>
<evidence type="ECO:0000313" key="8">
    <source>
        <dbReference type="Proteomes" id="UP000242638"/>
    </source>
</evidence>
<proteinExistence type="inferred from homology"/>
<reference evidence="8" key="1">
    <citation type="submission" date="2013-11" db="EMBL/GenBank/DDBJ databases">
        <title>The genomic landscape of the Guanapo guppy.</title>
        <authorList>
            <person name="Kuenstner A."/>
            <person name="Dreyer C."/>
        </authorList>
    </citation>
    <scope>NUCLEOTIDE SEQUENCE</scope>
    <source>
        <strain evidence="8">Guanapo</strain>
    </source>
</reference>
<protein>
    <recommendedName>
        <fullName evidence="3">carbonic anhydrase</fullName>
        <ecNumber evidence="3">4.2.1.1</ecNumber>
    </recommendedName>
</protein>
<dbReference type="GO" id="GO:0042539">
    <property type="term" value="P:hypotonic salinity response"/>
    <property type="evidence" value="ECO:0007669"/>
    <property type="project" value="Ensembl"/>
</dbReference>
<evidence type="ECO:0000256" key="4">
    <source>
        <dbReference type="ARBA" id="ARBA00023239"/>
    </source>
</evidence>
<dbReference type="SUPFAM" id="SSF51069">
    <property type="entry name" value="Carbonic anhydrase"/>
    <property type="match status" value="1"/>
</dbReference>
<evidence type="ECO:0000256" key="2">
    <source>
        <dbReference type="ARBA" id="ARBA00010718"/>
    </source>
</evidence>
<dbReference type="GO" id="GO:0004089">
    <property type="term" value="F:carbonate dehydratase activity"/>
    <property type="evidence" value="ECO:0007669"/>
    <property type="project" value="UniProtKB-EC"/>
</dbReference>
<dbReference type="AlphaFoldDB" id="A0A3P9P700"/>
<evidence type="ECO:0000259" key="6">
    <source>
        <dbReference type="PROSITE" id="PS51144"/>
    </source>
</evidence>
<dbReference type="InterPro" id="IPR036398">
    <property type="entry name" value="CA_dom_sf"/>
</dbReference>
<dbReference type="Gene3D" id="3.10.200.10">
    <property type="entry name" value="Alpha carbonic anhydrase"/>
    <property type="match status" value="1"/>
</dbReference>
<dbReference type="GeneTree" id="ENSGT00940000166576"/>
<comment type="similarity">
    <text evidence="2">Belongs to the alpha-carbonic anhydrase family.</text>
</comment>
<reference evidence="7" key="2">
    <citation type="submission" date="2025-08" db="UniProtKB">
        <authorList>
            <consortium name="Ensembl"/>
        </authorList>
    </citation>
    <scope>IDENTIFICATION</scope>
    <source>
        <strain evidence="7">Guanapo</strain>
    </source>
</reference>
<evidence type="ECO:0000313" key="7">
    <source>
        <dbReference type="Ensembl" id="ENSPREP00000017592.1"/>
    </source>
</evidence>
<evidence type="ECO:0000256" key="5">
    <source>
        <dbReference type="ARBA" id="ARBA00048348"/>
    </source>
</evidence>
<evidence type="ECO:0000256" key="1">
    <source>
        <dbReference type="ARBA" id="ARBA00001947"/>
    </source>
</evidence>
<keyword evidence="8" id="KW-1185">Reference proteome</keyword>
<dbReference type="GO" id="GO:0015670">
    <property type="term" value="P:carbon dioxide transport"/>
    <property type="evidence" value="ECO:0007669"/>
    <property type="project" value="Ensembl"/>
</dbReference>
<accession>A0A3P9P700</accession>
<dbReference type="Pfam" id="PF00194">
    <property type="entry name" value="Carb_anhydrase"/>
    <property type="match status" value="2"/>
</dbReference>
<organism evidence="7 8">
    <name type="scientific">Poecilia reticulata</name>
    <name type="common">Guppy</name>
    <name type="synonym">Acanthophacelus reticulatus</name>
    <dbReference type="NCBI Taxonomy" id="8081"/>
    <lineage>
        <taxon>Eukaryota</taxon>
        <taxon>Metazoa</taxon>
        <taxon>Chordata</taxon>
        <taxon>Craniata</taxon>
        <taxon>Vertebrata</taxon>
        <taxon>Euteleostomi</taxon>
        <taxon>Actinopterygii</taxon>
        <taxon>Neopterygii</taxon>
        <taxon>Teleostei</taxon>
        <taxon>Neoteleostei</taxon>
        <taxon>Acanthomorphata</taxon>
        <taxon>Ovalentaria</taxon>
        <taxon>Atherinomorphae</taxon>
        <taxon>Cyprinodontiformes</taxon>
        <taxon>Poeciliidae</taxon>
        <taxon>Poeciliinae</taxon>
        <taxon>Poecilia</taxon>
    </lineage>
</organism>
<dbReference type="PROSITE" id="PS51144">
    <property type="entry name" value="ALPHA_CA_2"/>
    <property type="match status" value="1"/>
</dbReference>
<evidence type="ECO:0000256" key="3">
    <source>
        <dbReference type="ARBA" id="ARBA00012925"/>
    </source>
</evidence>
<comment type="cofactor">
    <cofactor evidence="1">
        <name>Zn(2+)</name>
        <dbReference type="ChEBI" id="CHEBI:29105"/>
    </cofactor>
</comment>
<dbReference type="Proteomes" id="UP000242638">
    <property type="component" value="Unassembled WGS sequence"/>
</dbReference>
<dbReference type="GO" id="GO:0006885">
    <property type="term" value="P:regulation of pH"/>
    <property type="evidence" value="ECO:0007669"/>
    <property type="project" value="TreeGrafter"/>
</dbReference>